<dbReference type="Pfam" id="PF06985">
    <property type="entry name" value="HET"/>
    <property type="match status" value="1"/>
</dbReference>
<dbReference type="PANTHER" id="PTHR24148:SF73">
    <property type="entry name" value="HET DOMAIN PROTEIN (AFU_ORTHOLOGUE AFUA_8G01020)"/>
    <property type="match status" value="1"/>
</dbReference>
<gene>
    <name evidence="2" type="ORF">LTR09_009633</name>
</gene>
<dbReference type="PANTHER" id="PTHR24148">
    <property type="entry name" value="ANKYRIN REPEAT DOMAIN-CONTAINING PROTEIN 39 HOMOLOG-RELATED"/>
    <property type="match status" value="1"/>
</dbReference>
<sequence length="638" mass="72926">MSINSYDLLDPPQYAAFSYTWGGPTFHPYLAERPSVLVHMDNKPILVTRNLYDLLNHWRGWRLEIETATILLWVDALCINQDDVLERNHQVGLMGRIYNEAPVVMTWVGTPDDDAWTAFKLIHRLRPIVELWLSEKSNFKYFYNSDKLFEISGVDAVTPDEWGALISFFERQYFSRAWIVQEVALARAVFMMLGHYFIEWNYLVNLSRMLANCGWIPVLQRYAKSSISDGSPRLHLGAPAVYSRIRSHCRQYRARERDQAQDIAKPDAKASYVLLELLIYQTRWFRATNPRDHIYSVLSIVSHTCGISYPTADLLSPDYCLSVRRVFIDVTSEIALNTGSASVLSLVDRDAKEVPDLPSWVPDYSASRIDALAYLCDARLYQAFSMVPRSPDITIVEEMLSLSATRMDTITEMEVPRPGGSFLLQGKLDLCLQHPKLYFNGQTRTEALWRTIIADTDGEQSPAPEATGYSFRQYVRLAVVIRVRNLLEGWDGRPFEVHDFVSLIKLNNNYDEPSDPWLPRAQEVESFWLMFQAMQNEPQKAERSIRKLEQKAHIYMAAVVGTGGGRRLFVTSGNLFGLAPESAKCGDTIWFVPGSRVPFVLRRCGDEQYTLVGEAYLHGYMHGELGKYSMPLQSTCLV</sequence>
<dbReference type="EMBL" id="JAWDJX010000043">
    <property type="protein sequence ID" value="KAK3048979.1"/>
    <property type="molecule type" value="Genomic_DNA"/>
</dbReference>
<accession>A0AAJ0G991</accession>
<organism evidence="2 3">
    <name type="scientific">Extremus antarcticus</name>
    <dbReference type="NCBI Taxonomy" id="702011"/>
    <lineage>
        <taxon>Eukaryota</taxon>
        <taxon>Fungi</taxon>
        <taxon>Dikarya</taxon>
        <taxon>Ascomycota</taxon>
        <taxon>Pezizomycotina</taxon>
        <taxon>Dothideomycetes</taxon>
        <taxon>Dothideomycetidae</taxon>
        <taxon>Mycosphaerellales</taxon>
        <taxon>Extremaceae</taxon>
        <taxon>Extremus</taxon>
    </lineage>
</organism>
<proteinExistence type="predicted"/>
<dbReference type="Proteomes" id="UP001271007">
    <property type="component" value="Unassembled WGS sequence"/>
</dbReference>
<keyword evidence="3" id="KW-1185">Reference proteome</keyword>
<feature type="domain" description="Heterokaryon incompatibility" evidence="1">
    <location>
        <begin position="14"/>
        <end position="182"/>
    </location>
</feature>
<dbReference type="AlphaFoldDB" id="A0AAJ0G991"/>
<name>A0AAJ0G991_9PEZI</name>
<dbReference type="InterPro" id="IPR052895">
    <property type="entry name" value="HetReg/Transcr_Mod"/>
</dbReference>
<evidence type="ECO:0000313" key="2">
    <source>
        <dbReference type="EMBL" id="KAK3048979.1"/>
    </source>
</evidence>
<evidence type="ECO:0000313" key="3">
    <source>
        <dbReference type="Proteomes" id="UP001271007"/>
    </source>
</evidence>
<dbReference type="Pfam" id="PF26639">
    <property type="entry name" value="Het-6_barrel"/>
    <property type="match status" value="1"/>
</dbReference>
<comment type="caution">
    <text evidence="2">The sequence shown here is derived from an EMBL/GenBank/DDBJ whole genome shotgun (WGS) entry which is preliminary data.</text>
</comment>
<evidence type="ECO:0000259" key="1">
    <source>
        <dbReference type="Pfam" id="PF06985"/>
    </source>
</evidence>
<dbReference type="InterPro" id="IPR010730">
    <property type="entry name" value="HET"/>
</dbReference>
<reference evidence="2" key="1">
    <citation type="submission" date="2023-04" db="EMBL/GenBank/DDBJ databases">
        <title>Black Yeasts Isolated from many extreme environments.</title>
        <authorList>
            <person name="Coleine C."/>
            <person name="Stajich J.E."/>
            <person name="Selbmann L."/>
        </authorList>
    </citation>
    <scope>NUCLEOTIDE SEQUENCE</scope>
    <source>
        <strain evidence="2">CCFEE 5312</strain>
    </source>
</reference>
<protein>
    <recommendedName>
        <fullName evidence="1">Heterokaryon incompatibility domain-containing protein</fullName>
    </recommendedName>
</protein>